<reference evidence="6 7" key="1">
    <citation type="submission" date="2016-11" db="EMBL/GenBank/DDBJ databases">
        <authorList>
            <person name="Jaros S."/>
            <person name="Januszkiewicz K."/>
            <person name="Wedrychowicz H."/>
        </authorList>
    </citation>
    <scope>NUCLEOTIDE SEQUENCE [LARGE SCALE GENOMIC DNA]</scope>
    <source>
        <strain evidence="6 7">DSM 17459</strain>
    </source>
</reference>
<organism evidence="6 7">
    <name type="scientific">Lactonifactor longoviformis DSM 17459</name>
    <dbReference type="NCBI Taxonomy" id="1122155"/>
    <lineage>
        <taxon>Bacteria</taxon>
        <taxon>Bacillati</taxon>
        <taxon>Bacillota</taxon>
        <taxon>Clostridia</taxon>
        <taxon>Eubacteriales</taxon>
        <taxon>Clostridiaceae</taxon>
        <taxon>Lactonifactor</taxon>
    </lineage>
</organism>
<comment type="subcellular location">
    <subcellularLocation>
        <location evidence="1">Membrane</location>
        <topology evidence="1">Multi-pass membrane protein</topology>
    </subcellularLocation>
</comment>
<feature type="transmembrane region" description="Helical" evidence="5">
    <location>
        <begin position="206"/>
        <end position="227"/>
    </location>
</feature>
<gene>
    <name evidence="6" type="ORF">SAMN02745158_00046</name>
</gene>
<feature type="transmembrane region" description="Helical" evidence="5">
    <location>
        <begin position="7"/>
        <end position="26"/>
    </location>
</feature>
<evidence type="ECO:0000313" key="6">
    <source>
        <dbReference type="EMBL" id="SHE29918.1"/>
    </source>
</evidence>
<evidence type="ECO:0000256" key="5">
    <source>
        <dbReference type="SAM" id="Phobius"/>
    </source>
</evidence>
<evidence type="ECO:0000256" key="2">
    <source>
        <dbReference type="ARBA" id="ARBA00022692"/>
    </source>
</evidence>
<dbReference type="GO" id="GO:0016020">
    <property type="term" value="C:membrane"/>
    <property type="evidence" value="ECO:0007669"/>
    <property type="project" value="UniProtKB-SubCell"/>
</dbReference>
<keyword evidence="7" id="KW-1185">Reference proteome</keyword>
<feature type="transmembrane region" description="Helical" evidence="5">
    <location>
        <begin position="62"/>
        <end position="82"/>
    </location>
</feature>
<proteinExistence type="predicted"/>
<accession>A0A1M4SCN6</accession>
<dbReference type="EMBL" id="FQVI01000001">
    <property type="protein sequence ID" value="SHE29918.1"/>
    <property type="molecule type" value="Genomic_DNA"/>
</dbReference>
<name>A0A1M4SCN6_9CLOT</name>
<dbReference type="PANTHER" id="PTHR30249:SF0">
    <property type="entry name" value="PLASTIDAL GLYCOLATE_GLYCERATE TRANSLOCATOR 1, CHLOROPLASTIC"/>
    <property type="match status" value="1"/>
</dbReference>
<keyword evidence="2 5" id="KW-0812">Transmembrane</keyword>
<dbReference type="RefSeq" id="WP_072848122.1">
    <property type="nucleotide sequence ID" value="NZ_FQVI01000001.1"/>
</dbReference>
<keyword evidence="4 5" id="KW-0472">Membrane</keyword>
<dbReference type="Proteomes" id="UP000184245">
    <property type="component" value="Unassembled WGS sequence"/>
</dbReference>
<sequence>MNAVFENSAYFGFFLTLLGYGLGLAVQKKTKLAVCNPLLISTVFIIGVLLAGRIHFETFNQGAQYITYLLTPATVCLALPLYRQLRILKENLVPVLAGLTAGTVTCMGLIGGMAYLLHLERTMTLSLLPKSITTAIAIGVTEEIGGLSGITVAAVVITGILSTVVADLVFKVCHIKDPVAQGLALGASGHAIGTSKALLMGEIQGAMSSLAIVVTGIITVILVPVVARFI</sequence>
<dbReference type="AlphaFoldDB" id="A0A1M4SCN6"/>
<evidence type="ECO:0000256" key="1">
    <source>
        <dbReference type="ARBA" id="ARBA00004141"/>
    </source>
</evidence>
<dbReference type="OrthoDB" id="9811701at2"/>
<feature type="transmembrane region" description="Helical" evidence="5">
    <location>
        <begin position="150"/>
        <end position="170"/>
    </location>
</feature>
<dbReference type="Pfam" id="PF04172">
    <property type="entry name" value="LrgB"/>
    <property type="match status" value="1"/>
</dbReference>
<dbReference type="InterPro" id="IPR007300">
    <property type="entry name" value="CidB/LrgB"/>
</dbReference>
<feature type="transmembrane region" description="Helical" evidence="5">
    <location>
        <begin position="94"/>
        <end position="117"/>
    </location>
</feature>
<dbReference type="STRING" id="1122155.SAMN02745158_00046"/>
<keyword evidence="3 5" id="KW-1133">Transmembrane helix</keyword>
<evidence type="ECO:0000313" key="7">
    <source>
        <dbReference type="Proteomes" id="UP000184245"/>
    </source>
</evidence>
<evidence type="ECO:0000256" key="3">
    <source>
        <dbReference type="ARBA" id="ARBA00022989"/>
    </source>
</evidence>
<dbReference type="PANTHER" id="PTHR30249">
    <property type="entry name" value="PUTATIVE SEROTONIN TRANSPORTER"/>
    <property type="match status" value="1"/>
</dbReference>
<protein>
    <submittedName>
        <fullName evidence="6">TIGR00659 family protein</fullName>
    </submittedName>
</protein>
<evidence type="ECO:0000256" key="4">
    <source>
        <dbReference type="ARBA" id="ARBA00023136"/>
    </source>
</evidence>
<feature type="transmembrane region" description="Helical" evidence="5">
    <location>
        <begin position="38"/>
        <end position="56"/>
    </location>
</feature>